<comment type="caution">
    <text evidence="2">The sequence shown here is derived from an EMBL/GenBank/DDBJ whole genome shotgun (WGS) entry which is preliminary data.</text>
</comment>
<feature type="region of interest" description="Disordered" evidence="1">
    <location>
        <begin position="74"/>
        <end position="93"/>
    </location>
</feature>
<gene>
    <name evidence="2" type="ORF">QWZ14_27695</name>
</gene>
<dbReference type="Proteomes" id="UP001529369">
    <property type="component" value="Unassembled WGS sequence"/>
</dbReference>
<reference evidence="3" key="1">
    <citation type="journal article" date="2019" name="Int. J. Syst. Evol. Microbiol.">
        <title>The Global Catalogue of Microorganisms (GCM) 10K type strain sequencing project: providing services to taxonomists for standard genome sequencing and annotation.</title>
        <authorList>
            <consortium name="The Broad Institute Genomics Platform"/>
            <consortium name="The Broad Institute Genome Sequencing Center for Infectious Disease"/>
            <person name="Wu L."/>
            <person name="Ma J."/>
        </authorList>
    </citation>
    <scope>NUCLEOTIDE SEQUENCE [LARGE SCALE GENOMIC DNA]</scope>
    <source>
        <strain evidence="3">CECT 7131</strain>
    </source>
</reference>
<evidence type="ECO:0000313" key="3">
    <source>
        <dbReference type="Proteomes" id="UP001529369"/>
    </source>
</evidence>
<name>A0ABT8AF38_9PROT</name>
<sequence length="93" mass="10176">MSKFLLIPIADGMPDPAWSLSWHAEPCEIVAETPELARRLAAGRFTVAVHPGKPLASLGSPWLDRRLVHVQPLEPTGFGFDPTRPGAQNEQHS</sequence>
<dbReference type="RefSeq" id="WP_290320282.1">
    <property type="nucleotide sequence ID" value="NZ_JAUFPN010000204.1"/>
</dbReference>
<dbReference type="EMBL" id="JAUFPN010000204">
    <property type="protein sequence ID" value="MDN3568181.1"/>
    <property type="molecule type" value="Genomic_DNA"/>
</dbReference>
<evidence type="ECO:0000256" key="1">
    <source>
        <dbReference type="SAM" id="MobiDB-lite"/>
    </source>
</evidence>
<accession>A0ABT8AF38</accession>
<proteinExistence type="predicted"/>
<protein>
    <submittedName>
        <fullName evidence="2">Uncharacterized protein</fullName>
    </submittedName>
</protein>
<organism evidence="2 3">
    <name type="scientific">Paeniroseomonas aquatica</name>
    <dbReference type="NCBI Taxonomy" id="373043"/>
    <lineage>
        <taxon>Bacteria</taxon>
        <taxon>Pseudomonadati</taxon>
        <taxon>Pseudomonadota</taxon>
        <taxon>Alphaproteobacteria</taxon>
        <taxon>Acetobacterales</taxon>
        <taxon>Acetobacteraceae</taxon>
        <taxon>Paeniroseomonas</taxon>
    </lineage>
</organism>
<evidence type="ECO:0000313" key="2">
    <source>
        <dbReference type="EMBL" id="MDN3568181.1"/>
    </source>
</evidence>
<keyword evidence="3" id="KW-1185">Reference proteome</keyword>